<dbReference type="PANTHER" id="PTHR42951">
    <property type="entry name" value="METALLO-BETA-LACTAMASE DOMAIN-CONTAINING"/>
    <property type="match status" value="1"/>
</dbReference>
<protein>
    <submittedName>
        <fullName evidence="5">MBL fold metallo-hydrolase</fullName>
    </submittedName>
</protein>
<dbReference type="CDD" id="cd07721">
    <property type="entry name" value="yflN-like_MBL-fold"/>
    <property type="match status" value="1"/>
</dbReference>
<dbReference type="RefSeq" id="WP_094094226.1">
    <property type="nucleotide sequence ID" value="NZ_BMHF01000021.1"/>
</dbReference>
<dbReference type="Gene3D" id="3.60.15.10">
    <property type="entry name" value="Ribonuclease Z/Hydroxyacylglutathione hydrolase-like"/>
    <property type="match status" value="1"/>
</dbReference>
<evidence type="ECO:0000313" key="6">
    <source>
        <dbReference type="Proteomes" id="UP000609323"/>
    </source>
</evidence>
<dbReference type="Proteomes" id="UP000609323">
    <property type="component" value="Unassembled WGS sequence"/>
</dbReference>
<feature type="domain" description="Metallo-beta-lactamase" evidence="4">
    <location>
        <begin position="20"/>
        <end position="212"/>
    </location>
</feature>
<dbReference type="InterPro" id="IPR050855">
    <property type="entry name" value="NDM-1-like"/>
</dbReference>
<proteinExistence type="predicted"/>
<dbReference type="SMART" id="SM00849">
    <property type="entry name" value="Lactamase_B"/>
    <property type="match status" value="1"/>
</dbReference>
<dbReference type="Pfam" id="PF00753">
    <property type="entry name" value="Lactamase_B"/>
    <property type="match status" value="1"/>
</dbReference>
<comment type="caution">
    <text evidence="5">The sequence shown here is derived from an EMBL/GenBank/DDBJ whole genome shotgun (WGS) entry which is preliminary data.</text>
</comment>
<evidence type="ECO:0000259" key="4">
    <source>
        <dbReference type="SMART" id="SM00849"/>
    </source>
</evidence>
<organism evidence="5 6">
    <name type="scientific">Paenibacillus physcomitrellae</name>
    <dbReference type="NCBI Taxonomy" id="1619311"/>
    <lineage>
        <taxon>Bacteria</taxon>
        <taxon>Bacillati</taxon>
        <taxon>Bacillota</taxon>
        <taxon>Bacilli</taxon>
        <taxon>Bacillales</taxon>
        <taxon>Paenibacillaceae</taxon>
        <taxon>Paenibacillus</taxon>
    </lineage>
</organism>
<keyword evidence="6" id="KW-1185">Reference proteome</keyword>
<evidence type="ECO:0000256" key="3">
    <source>
        <dbReference type="ARBA" id="ARBA00048505"/>
    </source>
</evidence>
<dbReference type="InterPro" id="IPR036866">
    <property type="entry name" value="RibonucZ/Hydroxyglut_hydro"/>
</dbReference>
<accession>A0ABQ1GTW1</accession>
<dbReference type="SUPFAM" id="SSF56281">
    <property type="entry name" value="Metallo-hydrolase/oxidoreductase"/>
    <property type="match status" value="1"/>
</dbReference>
<comment type="function">
    <text evidence="2">Counteracts the endogenous Pycsar antiviral defense system. Phosphodiesterase that enables metal-dependent hydrolysis of host cyclic nucleotide Pycsar defense signals such as cCMP and cUMP.</text>
</comment>
<evidence type="ECO:0000256" key="2">
    <source>
        <dbReference type="ARBA" id="ARBA00034301"/>
    </source>
</evidence>
<gene>
    <name evidence="5" type="ORF">GCM10010917_39440</name>
</gene>
<sequence>MKLTPCKQMMQISFLPHLFPVNCYLVELEEELILIDAALPYSAKGILKAVRQMGKPLSTLVLTHAHDDHVGALVSLKEALPDVQIVISERDSRLLAGDRSLNAEEPQTPIRGSVPKGIRTKADRLLRDGDRVGPLLAISCPGHTPGSMSFYDERTGSLIAGDAFQLRGGIAVSGRLKPAFPFPALATWNAEEAVRSARKLIEWKPTLLAVGHGRVLPDPVPAMQKAIAEAERAIEAGRNTVAKGGGKRDA</sequence>
<name>A0ABQ1GTW1_9BACL</name>
<comment type="catalytic activity">
    <reaction evidence="1">
        <text>3',5'-cyclic CMP + H2O = CMP + H(+)</text>
        <dbReference type="Rhea" id="RHEA:72675"/>
        <dbReference type="ChEBI" id="CHEBI:15377"/>
        <dbReference type="ChEBI" id="CHEBI:15378"/>
        <dbReference type="ChEBI" id="CHEBI:58003"/>
        <dbReference type="ChEBI" id="CHEBI:60377"/>
    </reaction>
    <physiologicalReaction direction="left-to-right" evidence="1">
        <dbReference type="Rhea" id="RHEA:72676"/>
    </physiologicalReaction>
</comment>
<comment type="catalytic activity">
    <reaction evidence="3">
        <text>3',5'-cyclic UMP + H2O = UMP + H(+)</text>
        <dbReference type="Rhea" id="RHEA:70575"/>
        <dbReference type="ChEBI" id="CHEBI:15377"/>
        <dbReference type="ChEBI" id="CHEBI:15378"/>
        <dbReference type="ChEBI" id="CHEBI:57865"/>
        <dbReference type="ChEBI" id="CHEBI:184387"/>
    </reaction>
    <physiologicalReaction direction="left-to-right" evidence="3">
        <dbReference type="Rhea" id="RHEA:70576"/>
    </physiologicalReaction>
</comment>
<dbReference type="EMBL" id="BMHF01000021">
    <property type="protein sequence ID" value="GGA50328.1"/>
    <property type="molecule type" value="Genomic_DNA"/>
</dbReference>
<evidence type="ECO:0000313" key="5">
    <source>
        <dbReference type="EMBL" id="GGA50328.1"/>
    </source>
</evidence>
<reference evidence="6" key="1">
    <citation type="journal article" date="2019" name="Int. J. Syst. Evol. Microbiol.">
        <title>The Global Catalogue of Microorganisms (GCM) 10K type strain sequencing project: providing services to taxonomists for standard genome sequencing and annotation.</title>
        <authorList>
            <consortium name="The Broad Institute Genomics Platform"/>
            <consortium name="The Broad Institute Genome Sequencing Center for Infectious Disease"/>
            <person name="Wu L."/>
            <person name="Ma J."/>
        </authorList>
    </citation>
    <scope>NUCLEOTIDE SEQUENCE [LARGE SCALE GENOMIC DNA]</scope>
    <source>
        <strain evidence="6">CGMCC 1.15044</strain>
    </source>
</reference>
<dbReference type="PANTHER" id="PTHR42951:SF9">
    <property type="entry name" value="METAL-DEPENDENT HYDROLASE"/>
    <property type="match status" value="1"/>
</dbReference>
<dbReference type="InterPro" id="IPR001279">
    <property type="entry name" value="Metallo-B-lactamas"/>
</dbReference>
<evidence type="ECO:0000256" key="1">
    <source>
        <dbReference type="ARBA" id="ARBA00034221"/>
    </source>
</evidence>